<accession>A0A9N9HFX6</accession>
<evidence type="ECO:0000313" key="3">
    <source>
        <dbReference type="Proteomes" id="UP000789831"/>
    </source>
</evidence>
<organism evidence="2 3">
    <name type="scientific">Ambispora gerdemannii</name>
    <dbReference type="NCBI Taxonomy" id="144530"/>
    <lineage>
        <taxon>Eukaryota</taxon>
        <taxon>Fungi</taxon>
        <taxon>Fungi incertae sedis</taxon>
        <taxon>Mucoromycota</taxon>
        <taxon>Glomeromycotina</taxon>
        <taxon>Glomeromycetes</taxon>
        <taxon>Archaeosporales</taxon>
        <taxon>Ambisporaceae</taxon>
        <taxon>Ambispora</taxon>
    </lineage>
</organism>
<feature type="compositionally biased region" description="Basic and acidic residues" evidence="1">
    <location>
        <begin position="148"/>
        <end position="158"/>
    </location>
</feature>
<feature type="region of interest" description="Disordered" evidence="1">
    <location>
        <begin position="148"/>
        <end position="181"/>
    </location>
</feature>
<dbReference type="EMBL" id="CAJVPL010010988">
    <property type="protein sequence ID" value="CAG8682645.1"/>
    <property type="molecule type" value="Genomic_DNA"/>
</dbReference>
<proteinExistence type="predicted"/>
<dbReference type="OrthoDB" id="2422343at2759"/>
<name>A0A9N9HFX6_9GLOM</name>
<keyword evidence="3" id="KW-1185">Reference proteome</keyword>
<dbReference type="Proteomes" id="UP000789831">
    <property type="component" value="Unassembled WGS sequence"/>
</dbReference>
<comment type="caution">
    <text evidence="2">The sequence shown here is derived from an EMBL/GenBank/DDBJ whole genome shotgun (WGS) entry which is preliminary data.</text>
</comment>
<evidence type="ECO:0000256" key="1">
    <source>
        <dbReference type="SAM" id="MobiDB-lite"/>
    </source>
</evidence>
<feature type="non-terminal residue" evidence="2">
    <location>
        <position position="181"/>
    </location>
</feature>
<protein>
    <submittedName>
        <fullName evidence="2">12915_t:CDS:1</fullName>
    </submittedName>
</protein>
<feature type="compositionally biased region" description="Acidic residues" evidence="1">
    <location>
        <begin position="159"/>
        <end position="170"/>
    </location>
</feature>
<sequence>LLGVCWARKASAVDCVLSEANNLASHRPISNMKPSRKKMKQRNIDWMIECNNQTPIEFFRFIQPTHKARAIEKYGKILDEAIRLCKAPDKQSKLKNIKETVNCNSDWDVWLVEKRAMSIRGEIHETNTEVHRELNVVVRKRVIEPNEESLRKRQKPLDEEQENEEYDNEAESSRCIMRKHS</sequence>
<gene>
    <name evidence="2" type="ORF">AGERDE_LOCUS12739</name>
</gene>
<evidence type="ECO:0000313" key="2">
    <source>
        <dbReference type="EMBL" id="CAG8682645.1"/>
    </source>
</evidence>
<reference evidence="2" key="1">
    <citation type="submission" date="2021-06" db="EMBL/GenBank/DDBJ databases">
        <authorList>
            <person name="Kallberg Y."/>
            <person name="Tangrot J."/>
            <person name="Rosling A."/>
        </authorList>
    </citation>
    <scope>NUCLEOTIDE SEQUENCE</scope>
    <source>
        <strain evidence="2">MT106</strain>
    </source>
</reference>
<dbReference type="AlphaFoldDB" id="A0A9N9HFX6"/>